<evidence type="ECO:0000259" key="9">
    <source>
        <dbReference type="PROSITE" id="PS51747"/>
    </source>
</evidence>
<dbReference type="PROSITE" id="PS51747">
    <property type="entry name" value="CYT_DCMP_DEAMINASES_2"/>
    <property type="match status" value="1"/>
</dbReference>
<dbReference type="PROSITE" id="PS00903">
    <property type="entry name" value="CYT_DCMP_DEAMINASES_1"/>
    <property type="match status" value="1"/>
</dbReference>
<evidence type="ECO:0000256" key="3">
    <source>
        <dbReference type="ARBA" id="ARBA00022694"/>
    </source>
</evidence>
<dbReference type="InterPro" id="IPR058535">
    <property type="entry name" value="MafB19-deam"/>
</dbReference>
<keyword evidence="6 8" id="KW-0862">Zinc</keyword>
<feature type="binding site" evidence="8">
    <location>
        <position position="90"/>
    </location>
    <ligand>
        <name>Zn(2+)</name>
        <dbReference type="ChEBI" id="CHEBI:29105"/>
        <note>catalytic</note>
    </ligand>
</feature>
<comment type="subunit">
    <text evidence="2 8">Homodimer.</text>
</comment>
<evidence type="ECO:0000256" key="4">
    <source>
        <dbReference type="ARBA" id="ARBA00022723"/>
    </source>
</evidence>
<comment type="cofactor">
    <cofactor evidence="8">
        <name>Zn(2+)</name>
        <dbReference type="ChEBI" id="CHEBI:29105"/>
    </cofactor>
    <text evidence="8">Binds 1 zinc ion per subunit.</text>
</comment>
<evidence type="ECO:0000256" key="2">
    <source>
        <dbReference type="ARBA" id="ARBA00011738"/>
    </source>
</evidence>
<comment type="catalytic activity">
    <reaction evidence="7 8">
        <text>adenosine(34) in tRNA + H2O + H(+) = inosine(34) in tRNA + NH4(+)</text>
        <dbReference type="Rhea" id="RHEA:43168"/>
        <dbReference type="Rhea" id="RHEA-COMP:10373"/>
        <dbReference type="Rhea" id="RHEA-COMP:10374"/>
        <dbReference type="ChEBI" id="CHEBI:15377"/>
        <dbReference type="ChEBI" id="CHEBI:15378"/>
        <dbReference type="ChEBI" id="CHEBI:28938"/>
        <dbReference type="ChEBI" id="CHEBI:74411"/>
        <dbReference type="ChEBI" id="CHEBI:82852"/>
        <dbReference type="EC" id="3.5.4.33"/>
    </reaction>
</comment>
<evidence type="ECO:0000256" key="6">
    <source>
        <dbReference type="ARBA" id="ARBA00022833"/>
    </source>
</evidence>
<proteinExistence type="inferred from homology"/>
<dbReference type="RefSeq" id="WP_244054531.1">
    <property type="nucleotide sequence ID" value="NZ_BQXH01000003.1"/>
</dbReference>
<dbReference type="InterPro" id="IPR016193">
    <property type="entry name" value="Cytidine_deaminase-like"/>
</dbReference>
<evidence type="ECO:0000256" key="5">
    <source>
        <dbReference type="ARBA" id="ARBA00022801"/>
    </source>
</evidence>
<keyword evidence="5 8" id="KW-0378">Hydrolase</keyword>
<gene>
    <name evidence="8 10" type="primary">tadA</name>
    <name evidence="10" type="ORF">LPAF129_04390</name>
</gene>
<comment type="similarity">
    <text evidence="1">Belongs to the cytidine and deoxycytidylate deaminase family. ADAT2 subfamily.</text>
</comment>
<dbReference type="Proteomes" id="UP001055149">
    <property type="component" value="Unassembled WGS sequence"/>
</dbReference>
<sequence length="158" mass="17392">MTVTYSEQQKTDLMLAAVAEAKLAGQQGEVPIGCVIADRNGQIIGRGHNQRESARSALGHAELLAIHQANQQSQDWRLTDCSLFVTLEPCPMCAGAIVNARLSRVYYGCADLKAGCAGTLMNLLTEPRFNHQVHVEKGCCQEQCAELLSEFFRKIREK</sequence>
<dbReference type="CDD" id="cd01285">
    <property type="entry name" value="nucleoside_deaminase"/>
    <property type="match status" value="1"/>
</dbReference>
<protein>
    <recommendedName>
        <fullName evidence="8">tRNA-specific adenosine deaminase</fullName>
        <ecNumber evidence="8">3.5.4.33</ecNumber>
    </recommendedName>
</protein>
<feature type="binding site" evidence="8">
    <location>
        <position position="60"/>
    </location>
    <ligand>
        <name>Zn(2+)</name>
        <dbReference type="ChEBI" id="CHEBI:29105"/>
        <note>catalytic</note>
    </ligand>
</feature>
<dbReference type="Pfam" id="PF14437">
    <property type="entry name" value="MafB19-deam"/>
    <property type="match status" value="1"/>
</dbReference>
<accession>A0ABQ5JFC3</accession>
<name>A0ABQ5JFC3_9LACO</name>
<reference evidence="10" key="1">
    <citation type="journal article" date="2022" name="Int. J. Syst. Evol. Microbiol.">
        <title>A novel species of lactic acid bacteria, Ligilactobacillus pabuli sp. nov., isolated from alfalfa silage.</title>
        <authorList>
            <person name="Tohno M."/>
            <person name="Tanizawa Y."/>
            <person name="Sawada H."/>
            <person name="Sakamoto M."/>
            <person name="Ohkuma M."/>
            <person name="Kobayashi H."/>
        </authorList>
    </citation>
    <scope>NUCLEOTIDE SEQUENCE</scope>
    <source>
        <strain evidence="10">AF129</strain>
    </source>
</reference>
<keyword evidence="11" id="KW-1185">Reference proteome</keyword>
<dbReference type="PANTHER" id="PTHR11079:SF202">
    <property type="entry name" value="TRNA-SPECIFIC ADENOSINE DEAMINASE"/>
    <property type="match status" value="1"/>
</dbReference>
<feature type="binding site" evidence="8">
    <location>
        <position position="93"/>
    </location>
    <ligand>
        <name>Zn(2+)</name>
        <dbReference type="ChEBI" id="CHEBI:29105"/>
        <note>catalytic</note>
    </ligand>
</feature>
<dbReference type="InterPro" id="IPR016192">
    <property type="entry name" value="APOBEC/CMP_deaminase_Zn-bd"/>
</dbReference>
<dbReference type="InterPro" id="IPR002125">
    <property type="entry name" value="CMP_dCMP_dom"/>
</dbReference>
<feature type="domain" description="CMP/dCMP-type deaminase" evidence="9">
    <location>
        <begin position="8"/>
        <end position="136"/>
    </location>
</feature>
<dbReference type="EMBL" id="BQXH01000003">
    <property type="protein sequence ID" value="GKS80754.1"/>
    <property type="molecule type" value="Genomic_DNA"/>
</dbReference>
<keyword evidence="4 8" id="KW-0479">Metal-binding</keyword>
<dbReference type="InterPro" id="IPR028883">
    <property type="entry name" value="tRNA_aden_deaminase"/>
</dbReference>
<evidence type="ECO:0000313" key="11">
    <source>
        <dbReference type="Proteomes" id="UP001055149"/>
    </source>
</evidence>
<dbReference type="SUPFAM" id="SSF53927">
    <property type="entry name" value="Cytidine deaminase-like"/>
    <property type="match status" value="1"/>
</dbReference>
<feature type="active site" description="Proton donor" evidence="8">
    <location>
        <position position="62"/>
    </location>
</feature>
<dbReference type="PANTHER" id="PTHR11079">
    <property type="entry name" value="CYTOSINE DEAMINASE FAMILY MEMBER"/>
    <property type="match status" value="1"/>
</dbReference>
<evidence type="ECO:0000256" key="7">
    <source>
        <dbReference type="ARBA" id="ARBA00048045"/>
    </source>
</evidence>
<dbReference type="HAMAP" id="MF_00972">
    <property type="entry name" value="tRNA_aden_deaminase"/>
    <property type="match status" value="1"/>
</dbReference>
<dbReference type="Gene3D" id="3.40.140.10">
    <property type="entry name" value="Cytidine Deaminase, domain 2"/>
    <property type="match status" value="1"/>
</dbReference>
<keyword evidence="3 8" id="KW-0819">tRNA processing</keyword>
<evidence type="ECO:0000313" key="10">
    <source>
        <dbReference type="EMBL" id="GKS80754.1"/>
    </source>
</evidence>
<dbReference type="EC" id="3.5.4.33" evidence="8"/>
<evidence type="ECO:0000256" key="8">
    <source>
        <dbReference type="HAMAP-Rule" id="MF_00972"/>
    </source>
</evidence>
<organism evidence="10 11">
    <name type="scientific">Ligilactobacillus pabuli</name>
    <dbReference type="NCBI Taxonomy" id="2886039"/>
    <lineage>
        <taxon>Bacteria</taxon>
        <taxon>Bacillati</taxon>
        <taxon>Bacillota</taxon>
        <taxon>Bacilli</taxon>
        <taxon>Lactobacillales</taxon>
        <taxon>Lactobacillaceae</taxon>
        <taxon>Ligilactobacillus</taxon>
    </lineage>
</organism>
<comment type="caution">
    <text evidence="10">The sequence shown here is derived from an EMBL/GenBank/DDBJ whole genome shotgun (WGS) entry which is preliminary data.</text>
</comment>
<comment type="function">
    <text evidence="8">Catalyzes the deamination of adenosine to inosine at the wobble position 34 of tRNA(Arg2).</text>
</comment>
<evidence type="ECO:0000256" key="1">
    <source>
        <dbReference type="ARBA" id="ARBA00010669"/>
    </source>
</evidence>